<gene>
    <name evidence="3" type="ORF">CK203_033378</name>
</gene>
<dbReference type="Gene3D" id="3.30.420.610">
    <property type="entry name" value="LOTUS domain-like"/>
    <property type="match status" value="1"/>
</dbReference>
<dbReference type="Proteomes" id="UP000288805">
    <property type="component" value="Unassembled WGS sequence"/>
</dbReference>
<feature type="compositionally biased region" description="Basic and acidic residues" evidence="1">
    <location>
        <begin position="213"/>
        <end position="235"/>
    </location>
</feature>
<proteinExistence type="predicted"/>
<feature type="domain" description="HTH OST-type" evidence="2">
    <location>
        <begin position="115"/>
        <end position="190"/>
    </location>
</feature>
<accession>A0A438HMP5</accession>
<dbReference type="Pfam" id="PF14418">
    <property type="entry name" value="OHA"/>
    <property type="match status" value="1"/>
</dbReference>
<dbReference type="EMBL" id="QGNW01000201">
    <property type="protein sequence ID" value="RVW85711.1"/>
    <property type="molecule type" value="Genomic_DNA"/>
</dbReference>
<feature type="compositionally biased region" description="Acidic residues" evidence="1">
    <location>
        <begin position="239"/>
        <end position="249"/>
    </location>
</feature>
<feature type="region of interest" description="Disordered" evidence="1">
    <location>
        <begin position="170"/>
        <end position="269"/>
    </location>
</feature>
<reference evidence="3 4" key="1">
    <citation type="journal article" date="2018" name="PLoS Genet.">
        <title>Population sequencing reveals clonal diversity and ancestral inbreeding in the grapevine cultivar Chardonnay.</title>
        <authorList>
            <person name="Roach M.J."/>
            <person name="Johnson D.L."/>
            <person name="Bohlmann J."/>
            <person name="van Vuuren H.J."/>
            <person name="Jones S.J."/>
            <person name="Pretorius I.S."/>
            <person name="Schmidt S.A."/>
            <person name="Borneman A.R."/>
        </authorList>
    </citation>
    <scope>NUCLEOTIDE SEQUENCE [LARGE SCALE GENOMIC DNA]</scope>
    <source>
        <strain evidence="4">cv. Chardonnay</strain>
        <tissue evidence="3">Leaf</tissue>
    </source>
</reference>
<dbReference type="InterPro" id="IPR025677">
    <property type="entry name" value="OST-HTH-assoc_dom"/>
</dbReference>
<dbReference type="PROSITE" id="PS51644">
    <property type="entry name" value="HTH_OST"/>
    <property type="match status" value="1"/>
</dbReference>
<evidence type="ECO:0000313" key="4">
    <source>
        <dbReference type="Proteomes" id="UP000288805"/>
    </source>
</evidence>
<comment type="caution">
    <text evidence="3">The sequence shown here is derived from an EMBL/GenBank/DDBJ whole genome shotgun (WGS) entry which is preliminary data.</text>
</comment>
<dbReference type="InterPro" id="IPR041966">
    <property type="entry name" value="LOTUS-like"/>
</dbReference>
<feature type="compositionally biased region" description="Basic and acidic residues" evidence="1">
    <location>
        <begin position="258"/>
        <end position="269"/>
    </location>
</feature>
<dbReference type="InterPro" id="IPR025605">
    <property type="entry name" value="OST-HTH/LOTUS_dom"/>
</dbReference>
<evidence type="ECO:0000256" key="1">
    <source>
        <dbReference type="SAM" id="MobiDB-lite"/>
    </source>
</evidence>
<name>A0A438HMP5_VITVI</name>
<evidence type="ECO:0000259" key="2">
    <source>
        <dbReference type="PROSITE" id="PS51644"/>
    </source>
</evidence>
<dbReference type="CDD" id="cd08824">
    <property type="entry name" value="LOTUS"/>
    <property type="match status" value="1"/>
</dbReference>
<feature type="region of interest" description="Disordered" evidence="1">
    <location>
        <begin position="283"/>
        <end position="331"/>
    </location>
</feature>
<evidence type="ECO:0000313" key="3">
    <source>
        <dbReference type="EMBL" id="RVW85711.1"/>
    </source>
</evidence>
<feature type="compositionally biased region" description="Basic and acidic residues" evidence="1">
    <location>
        <begin position="283"/>
        <end position="292"/>
    </location>
</feature>
<protein>
    <recommendedName>
        <fullName evidence="2">HTH OST-type domain-containing protein</fullName>
    </recommendedName>
</protein>
<dbReference type="Pfam" id="PF12872">
    <property type="entry name" value="OST-HTH"/>
    <property type="match status" value="1"/>
</dbReference>
<dbReference type="AlphaFoldDB" id="A0A438HMP5"/>
<organism evidence="3 4">
    <name type="scientific">Vitis vinifera</name>
    <name type="common">Grape</name>
    <dbReference type="NCBI Taxonomy" id="29760"/>
    <lineage>
        <taxon>Eukaryota</taxon>
        <taxon>Viridiplantae</taxon>
        <taxon>Streptophyta</taxon>
        <taxon>Embryophyta</taxon>
        <taxon>Tracheophyta</taxon>
        <taxon>Spermatophyta</taxon>
        <taxon>Magnoliopsida</taxon>
        <taxon>eudicotyledons</taxon>
        <taxon>Gunneridae</taxon>
        <taxon>Pentapetalae</taxon>
        <taxon>rosids</taxon>
        <taxon>Vitales</taxon>
        <taxon>Vitaceae</taxon>
        <taxon>Viteae</taxon>
        <taxon>Vitis</taxon>
    </lineage>
</organism>
<sequence>MAQNLRKEGPLVLGSLTETDLLHLVDLLISDKKWVEENPTQTSPFKVIWPVGKKSTSSQPHVSNGLSSIFLGTQSQSNLQRQLEHGEKRDQNLPHTGASRPVIDKKMLDRSRSEILAHCQKLVDEILKEYPEGFNMGAFRKLFLERYGYSLDVQKLGYQRLASLLQIMPGEGNVSGKVGNSDSELSDASRKEDDLDSPWEELGPVADTNSNRNEMESELRRKKKEETVRQVHLDYEPSPSDDDFSDSEGETSLSTGTDRQERPKISKEDSSLLRILDSWYSSKEDNKRRDGVENADGMIDCSRNDLKSSGSSGFFSEDDTSPINCRKKQRPVRSYSFVSDHGDDKDKLIDGILGSLKKSGESRMHS</sequence>